<reference evidence="1 2" key="1">
    <citation type="submission" date="2015-01" db="EMBL/GenBank/DDBJ databases">
        <title>Vibrio sp. C1 JCM 19231 whole genome shotgun sequence.</title>
        <authorList>
            <person name="Sawabe T."/>
            <person name="Meirelles P."/>
            <person name="Feng G."/>
            <person name="Sayaka M."/>
            <person name="Hattori M."/>
            <person name="Ohkuma M."/>
        </authorList>
    </citation>
    <scope>NUCLEOTIDE SEQUENCE [LARGE SCALE GENOMIC DNA]</scope>
    <source>
        <strain evidence="2">JCM 19231</strain>
    </source>
</reference>
<reference evidence="1 2" key="2">
    <citation type="submission" date="2015-01" db="EMBL/GenBank/DDBJ databases">
        <authorList>
            <consortium name="NBRP consortium"/>
            <person name="Sawabe T."/>
            <person name="Meirelles P."/>
            <person name="Feng G."/>
            <person name="Sayaka M."/>
            <person name="Hattori M."/>
            <person name="Ohkuma M."/>
        </authorList>
    </citation>
    <scope>NUCLEOTIDE SEQUENCE [LARGE SCALE GENOMIC DNA]</scope>
    <source>
        <strain evidence="2">JCM 19231</strain>
    </source>
</reference>
<dbReference type="InterPro" id="IPR036641">
    <property type="entry name" value="HPT_dom_sf"/>
</dbReference>
<gene>
    <name evidence="1" type="ORF">JCM19231_5750</name>
</gene>
<dbReference type="GO" id="GO:0000160">
    <property type="term" value="P:phosphorelay signal transduction system"/>
    <property type="evidence" value="ECO:0007669"/>
    <property type="project" value="InterPro"/>
</dbReference>
<comment type="caution">
    <text evidence="1">The sequence shown here is derived from an EMBL/GenBank/DDBJ whole genome shotgun (WGS) entry which is preliminary data.</text>
</comment>
<dbReference type="AlphaFoldDB" id="A0A0B8P3U5"/>
<evidence type="ECO:0000313" key="2">
    <source>
        <dbReference type="Proteomes" id="UP000031671"/>
    </source>
</evidence>
<organism evidence="1 2">
    <name type="scientific">Vibrio ishigakensis</name>
    <dbReference type="NCBI Taxonomy" id="1481914"/>
    <lineage>
        <taxon>Bacteria</taxon>
        <taxon>Pseudomonadati</taxon>
        <taxon>Pseudomonadota</taxon>
        <taxon>Gammaproteobacteria</taxon>
        <taxon>Vibrionales</taxon>
        <taxon>Vibrionaceae</taxon>
        <taxon>Vibrio</taxon>
    </lineage>
</organism>
<sequence length="53" mass="5790">MADDHSGLIAIVETLVNDFRNLIPSLVETHEGENHDGLRSALHSVKGMAMSFI</sequence>
<dbReference type="Proteomes" id="UP000031671">
    <property type="component" value="Unassembled WGS sequence"/>
</dbReference>
<evidence type="ECO:0008006" key="3">
    <source>
        <dbReference type="Google" id="ProtNLM"/>
    </source>
</evidence>
<dbReference type="SUPFAM" id="SSF47226">
    <property type="entry name" value="Histidine-containing phosphotransfer domain, HPT domain"/>
    <property type="match status" value="1"/>
</dbReference>
<dbReference type="EMBL" id="BBRZ01000061">
    <property type="protein sequence ID" value="GAM57674.1"/>
    <property type="molecule type" value="Genomic_DNA"/>
</dbReference>
<evidence type="ECO:0000313" key="1">
    <source>
        <dbReference type="EMBL" id="GAM57674.1"/>
    </source>
</evidence>
<name>A0A0B8P3U5_9VIBR</name>
<proteinExistence type="predicted"/>
<protein>
    <recommendedName>
        <fullName evidence="3">HPt domain-containing protein</fullName>
    </recommendedName>
</protein>
<keyword evidence="2" id="KW-1185">Reference proteome</keyword>
<accession>A0A0B8P3U5</accession>